<accession>A0A8T1MH32</accession>
<feature type="signal peptide" evidence="6">
    <location>
        <begin position="1"/>
        <end position="18"/>
    </location>
</feature>
<comment type="caution">
    <text evidence="8">The sequence shown here is derived from an EMBL/GenBank/DDBJ whole genome shotgun (WGS) entry which is preliminary data.</text>
</comment>
<evidence type="ECO:0000259" key="7">
    <source>
        <dbReference type="Pfam" id="PF11703"/>
    </source>
</evidence>
<evidence type="ECO:0000256" key="1">
    <source>
        <dbReference type="ARBA" id="ARBA00004613"/>
    </source>
</evidence>
<dbReference type="EMBL" id="NIRI02000042">
    <property type="protein sequence ID" value="KAG5448453.1"/>
    <property type="molecule type" value="Genomic_DNA"/>
</dbReference>
<evidence type="ECO:0000313" key="8">
    <source>
        <dbReference type="EMBL" id="KAG5448453.1"/>
    </source>
</evidence>
<proteinExistence type="predicted"/>
<dbReference type="InterPro" id="IPR021712">
    <property type="entry name" value="UPF0506"/>
</dbReference>
<feature type="domain" description="UPF0506" evidence="7">
    <location>
        <begin position="31"/>
        <end position="88"/>
    </location>
</feature>
<evidence type="ECO:0000313" key="9">
    <source>
        <dbReference type="Proteomes" id="UP000286415"/>
    </source>
</evidence>
<keyword evidence="3 6" id="KW-0732">Signal</keyword>
<reference evidence="8 9" key="2">
    <citation type="journal article" date="2021" name="Genomics">
        <title>High-quality reference genome for Clonorchis sinensis.</title>
        <authorList>
            <person name="Young N.D."/>
            <person name="Stroehlein A.J."/>
            <person name="Kinkar L."/>
            <person name="Wang T."/>
            <person name="Sohn W.M."/>
            <person name="Chang B.C.H."/>
            <person name="Kaur P."/>
            <person name="Weisz D."/>
            <person name="Dudchenko O."/>
            <person name="Aiden E.L."/>
            <person name="Korhonen P.K."/>
            <person name="Gasser R.B."/>
        </authorList>
    </citation>
    <scope>NUCLEOTIDE SEQUENCE [LARGE SCALE GENOMIC DNA]</scope>
    <source>
        <strain evidence="8">Cs-k2</strain>
    </source>
</reference>
<keyword evidence="5" id="KW-1015">Disulfide bond</keyword>
<dbReference type="OrthoDB" id="6273427at2759"/>
<evidence type="ECO:0000256" key="6">
    <source>
        <dbReference type="SAM" id="SignalP"/>
    </source>
</evidence>
<gene>
    <name evidence="8" type="ORF">CSKR_101896</name>
</gene>
<protein>
    <recommendedName>
        <fullName evidence="7">UPF0506 domain-containing protein</fullName>
    </recommendedName>
</protein>
<evidence type="ECO:0000256" key="2">
    <source>
        <dbReference type="ARBA" id="ARBA00022525"/>
    </source>
</evidence>
<name>A0A8T1MH32_CLOSI</name>
<evidence type="ECO:0000256" key="5">
    <source>
        <dbReference type="ARBA" id="ARBA00023157"/>
    </source>
</evidence>
<evidence type="ECO:0000256" key="3">
    <source>
        <dbReference type="ARBA" id="ARBA00022729"/>
    </source>
</evidence>
<reference evidence="8 9" key="1">
    <citation type="journal article" date="2018" name="Biotechnol. Adv.">
        <title>Improved genomic resources and new bioinformatic workflow for the carcinogenic parasite Clonorchis sinensis: Biotechnological implications.</title>
        <authorList>
            <person name="Wang D."/>
            <person name="Korhonen P.K."/>
            <person name="Gasser R.B."/>
            <person name="Young N.D."/>
        </authorList>
    </citation>
    <scope>NUCLEOTIDE SEQUENCE [LARGE SCALE GENOMIC DNA]</scope>
    <source>
        <strain evidence="8">Cs-k2</strain>
    </source>
</reference>
<keyword evidence="2" id="KW-0964">Secreted</keyword>
<sequence>MWIGVIILVSTIMPRLYCSPLGASGASQESCSGVGALCVWTPLNTCCDGLVCELQGPIYGRCGGCLSAGNFCVNDQQCCNSKCYYFACL</sequence>
<evidence type="ECO:0000256" key="4">
    <source>
        <dbReference type="ARBA" id="ARBA00022854"/>
    </source>
</evidence>
<organism evidence="8 9">
    <name type="scientific">Clonorchis sinensis</name>
    <name type="common">Chinese liver fluke</name>
    <dbReference type="NCBI Taxonomy" id="79923"/>
    <lineage>
        <taxon>Eukaryota</taxon>
        <taxon>Metazoa</taxon>
        <taxon>Spiralia</taxon>
        <taxon>Lophotrochozoa</taxon>
        <taxon>Platyhelminthes</taxon>
        <taxon>Trematoda</taxon>
        <taxon>Digenea</taxon>
        <taxon>Opisthorchiida</taxon>
        <taxon>Opisthorchiata</taxon>
        <taxon>Opisthorchiidae</taxon>
        <taxon>Clonorchis</taxon>
    </lineage>
</organism>
<dbReference type="AlphaFoldDB" id="A0A8T1MH32"/>
<dbReference type="Proteomes" id="UP000286415">
    <property type="component" value="Unassembled WGS sequence"/>
</dbReference>
<dbReference type="Pfam" id="PF11703">
    <property type="entry name" value="UPF0506"/>
    <property type="match status" value="1"/>
</dbReference>
<keyword evidence="4" id="KW-0960">Knottin</keyword>
<feature type="chain" id="PRO_5035934020" description="UPF0506 domain-containing protein" evidence="6">
    <location>
        <begin position="19"/>
        <end position="89"/>
    </location>
</feature>
<comment type="subcellular location">
    <subcellularLocation>
        <location evidence="1">Secreted</location>
    </subcellularLocation>
</comment>
<keyword evidence="9" id="KW-1185">Reference proteome</keyword>
<dbReference type="GO" id="GO:0005576">
    <property type="term" value="C:extracellular region"/>
    <property type="evidence" value="ECO:0007669"/>
    <property type="project" value="UniProtKB-SubCell"/>
</dbReference>